<dbReference type="SUPFAM" id="SSF63825">
    <property type="entry name" value="YWTD domain"/>
    <property type="match status" value="1"/>
</dbReference>
<reference evidence="1" key="1">
    <citation type="journal article" date="2015" name="Nature">
        <title>Complex archaea that bridge the gap between prokaryotes and eukaryotes.</title>
        <authorList>
            <person name="Spang A."/>
            <person name="Saw J.H."/>
            <person name="Jorgensen S.L."/>
            <person name="Zaremba-Niedzwiedzka K."/>
            <person name="Martijn J."/>
            <person name="Lind A.E."/>
            <person name="van Eijk R."/>
            <person name="Schleper C."/>
            <person name="Guy L."/>
            <person name="Ettema T.J."/>
        </authorList>
    </citation>
    <scope>NUCLEOTIDE SEQUENCE</scope>
</reference>
<dbReference type="EMBL" id="LAZR01020371">
    <property type="protein sequence ID" value="KKL89138.1"/>
    <property type="molecule type" value="Genomic_DNA"/>
</dbReference>
<organism evidence="1">
    <name type="scientific">marine sediment metagenome</name>
    <dbReference type="NCBI Taxonomy" id="412755"/>
    <lineage>
        <taxon>unclassified sequences</taxon>
        <taxon>metagenomes</taxon>
        <taxon>ecological metagenomes</taxon>
    </lineage>
</organism>
<sequence length="469" mass="51048">MPIVLQNINGQADSKFSGIAGSVAESVGLDLHSTPGLTKVRQALTKSSGSTVDRLPKIAISASNGYSFWFSDSTGKIWARTSGGTWSLAHTTTPAAGTAFCLGAAEYNGYIYWATQSRLHRIAIANADGSWASEAEDWATFEVTDTDWHPMAKQDLSLFIGDGNQVASVNENGTFNGNALDIKTPLRIKAMIPFEIDVLIGTYVADTVNRTEVIRWDGVSPTWNTSDPIEEVGINAFIRDDNYVYANAGKLGNIYFYNGEQLLPYKRIPGDYSGTNTVELYPHSTANFKGVPIYGLSDVFGAGAKHGVYSLGSYSRDYPKVMDLSWVISPDKVSGDLEIGAILVLGNYLTVAWRDASTYGVDVISYNAKYASAYFETRMLFQDQRDILKTLGEVSAFYDSLPANCGFTISYKINNGSYIAMTDVDDTKLNAIRAELSVNEIGSLQIKVAFDVSGNNAPTMEALGVYLRE</sequence>
<accession>A0A0F9FSG4</accession>
<dbReference type="AlphaFoldDB" id="A0A0F9FSG4"/>
<name>A0A0F9FSG4_9ZZZZ</name>
<evidence type="ECO:0000313" key="1">
    <source>
        <dbReference type="EMBL" id="KKL89138.1"/>
    </source>
</evidence>
<comment type="caution">
    <text evidence="1">The sequence shown here is derived from an EMBL/GenBank/DDBJ whole genome shotgun (WGS) entry which is preliminary data.</text>
</comment>
<protein>
    <submittedName>
        <fullName evidence="1">Uncharacterized protein</fullName>
    </submittedName>
</protein>
<proteinExistence type="predicted"/>
<gene>
    <name evidence="1" type="ORF">LCGC14_1917670</name>
</gene>